<dbReference type="NCBIfam" id="NF033611">
    <property type="entry name" value="SAVED"/>
    <property type="match status" value="1"/>
</dbReference>
<evidence type="ECO:0000313" key="2">
    <source>
        <dbReference type="EMBL" id="REG28637.1"/>
    </source>
</evidence>
<comment type="caution">
    <text evidence="2">The sequence shown here is derived from an EMBL/GenBank/DDBJ whole genome shotgun (WGS) entry which is preliminary data.</text>
</comment>
<dbReference type="Proteomes" id="UP000256345">
    <property type="component" value="Unassembled WGS sequence"/>
</dbReference>
<organism evidence="2 3">
    <name type="scientific">Archangium gephyra</name>
    <dbReference type="NCBI Taxonomy" id="48"/>
    <lineage>
        <taxon>Bacteria</taxon>
        <taxon>Pseudomonadati</taxon>
        <taxon>Myxococcota</taxon>
        <taxon>Myxococcia</taxon>
        <taxon>Myxococcales</taxon>
        <taxon>Cystobacterineae</taxon>
        <taxon>Archangiaceae</taxon>
        <taxon>Archangium</taxon>
    </lineage>
</organism>
<keyword evidence="3" id="KW-1185">Reference proteome</keyword>
<name>A0ABX9JWQ0_9BACT</name>
<reference evidence="2 3" key="1">
    <citation type="submission" date="2018-08" db="EMBL/GenBank/DDBJ databases">
        <title>Genomic Encyclopedia of Archaeal and Bacterial Type Strains, Phase II (KMG-II): from individual species to whole genera.</title>
        <authorList>
            <person name="Goeker M."/>
        </authorList>
    </citation>
    <scope>NUCLEOTIDE SEQUENCE [LARGE SCALE GENOMIC DNA]</scope>
    <source>
        <strain evidence="2 3">DSM 2261</strain>
    </source>
</reference>
<evidence type="ECO:0000259" key="1">
    <source>
        <dbReference type="Pfam" id="PF18145"/>
    </source>
</evidence>
<protein>
    <recommendedName>
        <fullName evidence="1">SMODS-associated and fused to various effectors domain-containing protein</fullName>
    </recommendedName>
</protein>
<feature type="domain" description="SMODS-associated and fused to various effectors" evidence="1">
    <location>
        <begin position="91"/>
        <end position="275"/>
    </location>
</feature>
<dbReference type="EMBL" id="QUMU01000008">
    <property type="protein sequence ID" value="REG28637.1"/>
    <property type="molecule type" value="Genomic_DNA"/>
</dbReference>
<dbReference type="RefSeq" id="WP_116120482.1">
    <property type="nucleotide sequence ID" value="NZ_QUMU01000008.1"/>
</dbReference>
<evidence type="ECO:0000313" key="3">
    <source>
        <dbReference type="Proteomes" id="UP000256345"/>
    </source>
</evidence>
<proteinExistence type="predicted"/>
<dbReference type="InterPro" id="IPR040836">
    <property type="entry name" value="SAVED"/>
</dbReference>
<accession>A0ABX9JWQ0</accession>
<gene>
    <name evidence="2" type="ORF">ATI61_108174</name>
</gene>
<sequence length="600" mass="68099">MPSVDIPINSRTRALILRYEHDRPVIETAARDALIRSGLEGDRDIPSVVLHPHDPAGDVRRQRPQNWGQAFDENERFAAALVQKEAELGVDHLPVHIFGCAPLVLMLHLASCLPRRPLRVYQQAPDGTWSLGHDKALEATPEDFLQVEGLPAARQGGRGHVALVVEVTRSIREKALAELQARYPSQLLATVCLRPIAGPSPTSVKHPGDVSRAAEQFRGVLDALHERLEGAESVLLVMDCPASFAAALGSAVNPQTQHPLRLHHFNAELHQYVPVHLLSAQRTTTPREHTREEEREATRVLGEVRRVHQELVAWLKEPEQQALVEKMDGQNLLQSELEDAPAVVPGPVFRHLGGRWSFGVETLLNLGALRQRLGSPDDWKECVRLFLVHEVFHVRQGGLSSYNYSGSGRTGFVLEAVDYDADALSIEVALAWREAKQAGAVRDAGQTRTLEAILWNVLEGLRIFEQERPVRDLPERRLRRYLIWLFQACRLSILARRQEARAGLERVIIELAGLRTFPDPHESYPQQRVRLLDGADEREPLELAVYFQHRLVRESNERVWVVKLLEALSRWDERPREEAQETMRLLFEQFFDRHRELVRP</sequence>
<dbReference type="Pfam" id="PF18145">
    <property type="entry name" value="SAVED"/>
    <property type="match status" value="1"/>
</dbReference>